<accession>A0A1I0MAU4</accession>
<keyword evidence="3 5" id="KW-0238">DNA-binding</keyword>
<dbReference type="InterPro" id="IPR009057">
    <property type="entry name" value="Homeodomain-like_sf"/>
</dbReference>
<dbReference type="SUPFAM" id="SSF46689">
    <property type="entry name" value="Homeodomain-like"/>
    <property type="match status" value="1"/>
</dbReference>
<dbReference type="GO" id="GO:0000976">
    <property type="term" value="F:transcription cis-regulatory region binding"/>
    <property type="evidence" value="ECO:0007669"/>
    <property type="project" value="TreeGrafter"/>
</dbReference>
<name>A0A1I0MAU4_9BACT</name>
<dbReference type="Gene3D" id="1.10.10.60">
    <property type="entry name" value="Homeodomain-like"/>
    <property type="match status" value="1"/>
</dbReference>
<dbReference type="SUPFAM" id="SSF48498">
    <property type="entry name" value="Tetracyclin repressor-like, C-terminal domain"/>
    <property type="match status" value="1"/>
</dbReference>
<dbReference type="Pfam" id="PF00440">
    <property type="entry name" value="TetR_N"/>
    <property type="match status" value="1"/>
</dbReference>
<protein>
    <submittedName>
        <fullName evidence="7">Transcriptional regulator, TetR family</fullName>
    </submittedName>
</protein>
<evidence type="ECO:0000259" key="6">
    <source>
        <dbReference type="PROSITE" id="PS50977"/>
    </source>
</evidence>
<dbReference type="InterPro" id="IPR001647">
    <property type="entry name" value="HTH_TetR"/>
</dbReference>
<dbReference type="PANTHER" id="PTHR30055">
    <property type="entry name" value="HTH-TYPE TRANSCRIPTIONAL REGULATOR RUTR"/>
    <property type="match status" value="1"/>
</dbReference>
<dbReference type="GO" id="GO:0003700">
    <property type="term" value="F:DNA-binding transcription factor activity"/>
    <property type="evidence" value="ECO:0007669"/>
    <property type="project" value="TreeGrafter"/>
</dbReference>
<evidence type="ECO:0000256" key="5">
    <source>
        <dbReference type="PROSITE-ProRule" id="PRU00335"/>
    </source>
</evidence>
<evidence type="ECO:0000256" key="2">
    <source>
        <dbReference type="ARBA" id="ARBA00023015"/>
    </source>
</evidence>
<gene>
    <name evidence="7" type="ORF">SAMN04487850_0445</name>
</gene>
<dbReference type="EMBL" id="FOIQ01000001">
    <property type="protein sequence ID" value="SEV84846.1"/>
    <property type="molecule type" value="Genomic_DNA"/>
</dbReference>
<keyword evidence="2" id="KW-0805">Transcription regulation</keyword>
<keyword evidence="4" id="KW-0804">Transcription</keyword>
<reference evidence="7 8" key="1">
    <citation type="submission" date="2016-10" db="EMBL/GenBank/DDBJ databases">
        <authorList>
            <person name="de Groot N.N."/>
        </authorList>
    </citation>
    <scope>NUCLEOTIDE SEQUENCE [LARGE SCALE GENOMIC DNA]</scope>
    <source>
        <strain evidence="7 8">TC2-24</strain>
    </source>
</reference>
<dbReference type="PRINTS" id="PR00455">
    <property type="entry name" value="HTHTETR"/>
</dbReference>
<dbReference type="Proteomes" id="UP000199373">
    <property type="component" value="Unassembled WGS sequence"/>
</dbReference>
<keyword evidence="1" id="KW-0678">Repressor</keyword>
<dbReference type="InterPro" id="IPR036271">
    <property type="entry name" value="Tet_transcr_reg_TetR-rel_C_sf"/>
</dbReference>
<organism evidence="7 8">
    <name type="scientific">Prevotella aff. ruminicola Tc2-24</name>
    <dbReference type="NCBI Taxonomy" id="81582"/>
    <lineage>
        <taxon>Bacteria</taxon>
        <taxon>Pseudomonadati</taxon>
        <taxon>Bacteroidota</taxon>
        <taxon>Bacteroidia</taxon>
        <taxon>Bacteroidales</taxon>
        <taxon>Prevotellaceae</taxon>
        <taxon>Prevotella</taxon>
    </lineage>
</organism>
<dbReference type="PROSITE" id="PS50977">
    <property type="entry name" value="HTH_TETR_2"/>
    <property type="match status" value="1"/>
</dbReference>
<feature type="DNA-binding region" description="H-T-H motif" evidence="5">
    <location>
        <begin position="37"/>
        <end position="56"/>
    </location>
</feature>
<evidence type="ECO:0000256" key="3">
    <source>
        <dbReference type="ARBA" id="ARBA00023125"/>
    </source>
</evidence>
<feature type="domain" description="HTH tetR-type" evidence="6">
    <location>
        <begin position="14"/>
        <end position="74"/>
    </location>
</feature>
<dbReference type="Gene3D" id="1.10.357.10">
    <property type="entry name" value="Tetracycline Repressor, domain 2"/>
    <property type="match status" value="1"/>
</dbReference>
<dbReference type="InterPro" id="IPR050109">
    <property type="entry name" value="HTH-type_TetR-like_transc_reg"/>
</dbReference>
<sequence length="208" mass="24402">MNMQETKEISAYKQGLRGKILETAMNAFGEKGIRAVKMDDVAVELGISKRTLYELYDNKEQLLFEGVKVYNEQRQILIKEKTKNCGNVMEILLTVYRIKVEEFRQTNPLFYADLVKYPKVARFLHQQNQYIHTEMQKFIQRGVSEGFFREDVDEALTMHLFDALGEYVMMNQLYRRYTIEDIFKNIIFVSLRGICTEKGVVALDRIIG</sequence>
<evidence type="ECO:0000313" key="8">
    <source>
        <dbReference type="Proteomes" id="UP000199373"/>
    </source>
</evidence>
<proteinExistence type="predicted"/>
<keyword evidence="8" id="KW-1185">Reference proteome</keyword>
<evidence type="ECO:0000256" key="1">
    <source>
        <dbReference type="ARBA" id="ARBA00022491"/>
    </source>
</evidence>
<evidence type="ECO:0000256" key="4">
    <source>
        <dbReference type="ARBA" id="ARBA00023163"/>
    </source>
</evidence>
<dbReference type="PANTHER" id="PTHR30055:SF175">
    <property type="entry name" value="HTH-TYPE TRANSCRIPTIONAL REPRESSOR KSTR2"/>
    <property type="match status" value="1"/>
</dbReference>
<dbReference type="AlphaFoldDB" id="A0A1I0MAU4"/>
<evidence type="ECO:0000313" key="7">
    <source>
        <dbReference type="EMBL" id="SEV84846.1"/>
    </source>
</evidence>